<gene>
    <name evidence="3" type="ORF">MAR_011287</name>
</gene>
<proteinExistence type="predicted"/>
<feature type="compositionally biased region" description="Low complexity" evidence="1">
    <location>
        <begin position="515"/>
        <end position="528"/>
    </location>
</feature>
<dbReference type="Proteomes" id="UP001164746">
    <property type="component" value="Chromosome 14"/>
</dbReference>
<feature type="compositionally biased region" description="Polar residues" evidence="1">
    <location>
        <begin position="535"/>
        <end position="557"/>
    </location>
</feature>
<feature type="compositionally biased region" description="Polar residues" evidence="1">
    <location>
        <begin position="356"/>
        <end position="365"/>
    </location>
</feature>
<feature type="compositionally biased region" description="Polar residues" evidence="1">
    <location>
        <begin position="297"/>
        <end position="320"/>
    </location>
</feature>
<evidence type="ECO:0000313" key="4">
    <source>
        <dbReference type="Proteomes" id="UP001164746"/>
    </source>
</evidence>
<feature type="compositionally biased region" description="Polar residues" evidence="1">
    <location>
        <begin position="571"/>
        <end position="585"/>
    </location>
</feature>
<feature type="compositionally biased region" description="Low complexity" evidence="1">
    <location>
        <begin position="195"/>
        <end position="206"/>
    </location>
</feature>
<dbReference type="EMBL" id="CP111025">
    <property type="protein sequence ID" value="WAR25583.1"/>
    <property type="molecule type" value="Genomic_DNA"/>
</dbReference>
<keyword evidence="4" id="KW-1185">Reference proteome</keyword>
<feature type="region of interest" description="Disordered" evidence="1">
    <location>
        <begin position="481"/>
        <end position="585"/>
    </location>
</feature>
<keyword evidence="2" id="KW-0812">Transmembrane</keyword>
<feature type="region of interest" description="Disordered" evidence="1">
    <location>
        <begin position="195"/>
        <end position="249"/>
    </location>
</feature>
<name>A0ABY7FXI7_MYAAR</name>
<feature type="compositionally biased region" description="Polar residues" evidence="1">
    <location>
        <begin position="494"/>
        <end position="504"/>
    </location>
</feature>
<protein>
    <submittedName>
        <fullName evidence="3">Uncharacterized protein</fullName>
    </submittedName>
</protein>
<feature type="transmembrane region" description="Helical" evidence="2">
    <location>
        <begin position="258"/>
        <end position="281"/>
    </location>
</feature>
<sequence>MANLTTKQKQGRLFKRTQNRLDRMLKLLRKVHLSKRAQPTENNELFEALVRRSLLNSMMSSGFSPGPFGLGSTASPTTVKLTTTTAEAEHEMDFNTLCTDIQGRDRACCNSAVTCFDDVRSVVDELDNAPAGSFTLSAACRRVGSELQRDRMCVQQSLSRCGGRERALLQRRFDKRVNNLYDQYNSYCRRTIQETPTTTTTIPGDTDSPRPIFPVTPTTNNTDQPRPPLPPGGGWGGHSGVGPTQGPPGDNSALTGGIIAGVITGGVILGIVLLVAVILWCRNRRDRNGSDSSTDSQGIFFQKQPSRNNNNSKPSATRQLSDPYAEIDETLVNPGYKPPVPSSMTLPDYLHPVSDDGSSNYTAPPTSGRHGSAPVITTRGQLSYGPILAANREASKGMVTPYHTTSITTNEDIQRFKDRDLSNADTLPSSRNLLANSTSETPIVNTDTFAEDVDDFGEIEGQDDYEQPVSANTSVRYAAIDHGPPKTVAPAVPTSGSSITPPTQSKHKKVGLKVLPSNPLSPILSLASPERESEMSGNDAVTSTNSTMSDVNSTASPAQPVPRPRSRKENTGSADSENAPLNINESGNVFTFKESQGIGFKELMKRTDPDAANRDSCVSDASVKSSHHYYVLEPGHNKTEYENSVSSPKMV</sequence>
<evidence type="ECO:0000256" key="2">
    <source>
        <dbReference type="SAM" id="Phobius"/>
    </source>
</evidence>
<reference evidence="3" key="1">
    <citation type="submission" date="2022-11" db="EMBL/GenBank/DDBJ databases">
        <title>Centuries of genome instability and evolution in soft-shell clam transmissible cancer (bioRxiv).</title>
        <authorList>
            <person name="Hart S.F.M."/>
            <person name="Yonemitsu M.A."/>
            <person name="Giersch R.M."/>
            <person name="Beal B.F."/>
            <person name="Arriagada G."/>
            <person name="Davis B.W."/>
            <person name="Ostrander E.A."/>
            <person name="Goff S.P."/>
            <person name="Metzger M.J."/>
        </authorList>
    </citation>
    <scope>NUCLEOTIDE SEQUENCE</scope>
    <source>
        <strain evidence="3">MELC-2E11</strain>
        <tissue evidence="3">Siphon/mantle</tissue>
    </source>
</reference>
<evidence type="ECO:0000313" key="3">
    <source>
        <dbReference type="EMBL" id="WAR25583.1"/>
    </source>
</evidence>
<keyword evidence="2" id="KW-0472">Membrane</keyword>
<evidence type="ECO:0000256" key="1">
    <source>
        <dbReference type="SAM" id="MobiDB-lite"/>
    </source>
</evidence>
<feature type="region of interest" description="Disordered" evidence="1">
    <location>
        <begin position="287"/>
        <end position="376"/>
    </location>
</feature>
<keyword evidence="2" id="KW-1133">Transmembrane helix</keyword>
<organism evidence="3 4">
    <name type="scientific">Mya arenaria</name>
    <name type="common">Soft-shell clam</name>
    <dbReference type="NCBI Taxonomy" id="6604"/>
    <lineage>
        <taxon>Eukaryota</taxon>
        <taxon>Metazoa</taxon>
        <taxon>Spiralia</taxon>
        <taxon>Lophotrochozoa</taxon>
        <taxon>Mollusca</taxon>
        <taxon>Bivalvia</taxon>
        <taxon>Autobranchia</taxon>
        <taxon>Heteroconchia</taxon>
        <taxon>Euheterodonta</taxon>
        <taxon>Imparidentia</taxon>
        <taxon>Neoheterodontei</taxon>
        <taxon>Myida</taxon>
        <taxon>Myoidea</taxon>
        <taxon>Myidae</taxon>
        <taxon>Mya</taxon>
    </lineage>
</organism>
<dbReference type="CDD" id="cd12841">
    <property type="entry name" value="TM_EphA1"/>
    <property type="match status" value="1"/>
</dbReference>
<accession>A0ABY7FXI7</accession>